<protein>
    <submittedName>
        <fullName evidence="1">Uncharacterized protein</fullName>
    </submittedName>
</protein>
<accession>A0A397J7C6</accession>
<dbReference type="EMBL" id="PQFF01000099">
    <property type="protein sequence ID" value="RHZ82628.1"/>
    <property type="molecule type" value="Genomic_DNA"/>
</dbReference>
<dbReference type="Proteomes" id="UP000266861">
    <property type="component" value="Unassembled WGS sequence"/>
</dbReference>
<proteinExistence type="predicted"/>
<evidence type="ECO:0000313" key="2">
    <source>
        <dbReference type="Proteomes" id="UP000266861"/>
    </source>
</evidence>
<dbReference type="AlphaFoldDB" id="A0A397J7C6"/>
<comment type="caution">
    <text evidence="1">The sequence shown here is derived from an EMBL/GenBank/DDBJ whole genome shotgun (WGS) entry which is preliminary data.</text>
</comment>
<evidence type="ECO:0000313" key="1">
    <source>
        <dbReference type="EMBL" id="RHZ82628.1"/>
    </source>
</evidence>
<name>A0A397J7C6_9GLOM</name>
<reference evidence="1 2" key="1">
    <citation type="submission" date="2018-08" db="EMBL/GenBank/DDBJ databases">
        <title>Genome and evolution of the arbuscular mycorrhizal fungus Diversispora epigaea (formerly Glomus versiforme) and its bacterial endosymbionts.</title>
        <authorList>
            <person name="Sun X."/>
            <person name="Fei Z."/>
            <person name="Harrison M."/>
        </authorList>
    </citation>
    <scope>NUCLEOTIDE SEQUENCE [LARGE SCALE GENOMIC DNA]</scope>
    <source>
        <strain evidence="1 2">IT104</strain>
    </source>
</reference>
<gene>
    <name evidence="1" type="ORF">Glove_106g49</name>
</gene>
<keyword evidence="2" id="KW-1185">Reference proteome</keyword>
<sequence>MESMECQQDNTGDWCNTCNNKRFQIEFDKWTSGNSSNGFHLLYLKGGFYKETWSDGHIKSLENKLKNYKQIDVIDKATNINFIQYDPKITYPQAKYTNFHSLKPTKPKKVETNIHDRKQKFLMTVLASDLNTSNDLITLEFVIWHSQKIK</sequence>
<organism evidence="1 2">
    <name type="scientific">Diversispora epigaea</name>
    <dbReference type="NCBI Taxonomy" id="1348612"/>
    <lineage>
        <taxon>Eukaryota</taxon>
        <taxon>Fungi</taxon>
        <taxon>Fungi incertae sedis</taxon>
        <taxon>Mucoromycota</taxon>
        <taxon>Glomeromycotina</taxon>
        <taxon>Glomeromycetes</taxon>
        <taxon>Diversisporales</taxon>
        <taxon>Diversisporaceae</taxon>
        <taxon>Diversispora</taxon>
    </lineage>
</organism>